<comment type="caution">
    <text evidence="2">The sequence shown here is derived from an EMBL/GenBank/DDBJ whole genome shotgun (WGS) entry which is preliminary data.</text>
</comment>
<feature type="compositionally biased region" description="Basic and acidic residues" evidence="1">
    <location>
        <begin position="162"/>
        <end position="171"/>
    </location>
</feature>
<evidence type="ECO:0000313" key="2">
    <source>
        <dbReference type="EMBL" id="KAL2092943.1"/>
    </source>
</evidence>
<accession>A0ABD1K204</accession>
<evidence type="ECO:0000256" key="1">
    <source>
        <dbReference type="SAM" id="MobiDB-lite"/>
    </source>
</evidence>
<dbReference type="Proteomes" id="UP001591681">
    <property type="component" value="Unassembled WGS sequence"/>
</dbReference>
<evidence type="ECO:0008006" key="4">
    <source>
        <dbReference type="Google" id="ProtNLM"/>
    </source>
</evidence>
<feature type="compositionally biased region" description="Low complexity" evidence="1">
    <location>
        <begin position="138"/>
        <end position="159"/>
    </location>
</feature>
<evidence type="ECO:0000313" key="3">
    <source>
        <dbReference type="Proteomes" id="UP001591681"/>
    </source>
</evidence>
<sequence length="171" mass="19313">MAKNKEVRVRRIITVIAKRGKQETDRRGFRELLRMDVEDFNFLLEKVKPHIQRKDTTLRKAITARQRLSVTLRFLATGESFRSLSFQYRIGRSTIGQIVTETCEALYTVLKDRLKVGYSIDITCEFGGDGFVEDSLGSLGSSASGSSSSSMTSDIWSSSNYNKEHQQGTES</sequence>
<keyword evidence="3" id="KW-1185">Reference proteome</keyword>
<dbReference type="EMBL" id="JBHFQA010000009">
    <property type="protein sequence ID" value="KAL2092943.1"/>
    <property type="molecule type" value="Genomic_DNA"/>
</dbReference>
<reference evidence="2 3" key="1">
    <citation type="submission" date="2024-09" db="EMBL/GenBank/DDBJ databases">
        <title>A chromosome-level genome assembly of Gray's grenadier anchovy, Coilia grayii.</title>
        <authorList>
            <person name="Fu Z."/>
        </authorList>
    </citation>
    <scope>NUCLEOTIDE SEQUENCE [LARGE SCALE GENOMIC DNA]</scope>
    <source>
        <strain evidence="2">G4</strain>
        <tissue evidence="2">Muscle</tissue>
    </source>
</reference>
<organism evidence="2 3">
    <name type="scientific">Coilia grayii</name>
    <name type="common">Gray's grenadier anchovy</name>
    <dbReference type="NCBI Taxonomy" id="363190"/>
    <lineage>
        <taxon>Eukaryota</taxon>
        <taxon>Metazoa</taxon>
        <taxon>Chordata</taxon>
        <taxon>Craniata</taxon>
        <taxon>Vertebrata</taxon>
        <taxon>Euteleostomi</taxon>
        <taxon>Actinopterygii</taxon>
        <taxon>Neopterygii</taxon>
        <taxon>Teleostei</taxon>
        <taxon>Clupei</taxon>
        <taxon>Clupeiformes</taxon>
        <taxon>Clupeoidei</taxon>
        <taxon>Engraulidae</taxon>
        <taxon>Coilinae</taxon>
        <taxon>Coilia</taxon>
    </lineage>
</organism>
<gene>
    <name evidence="2" type="ORF">ACEWY4_010255</name>
</gene>
<feature type="region of interest" description="Disordered" evidence="1">
    <location>
        <begin position="138"/>
        <end position="171"/>
    </location>
</feature>
<name>A0ABD1K204_9TELE</name>
<protein>
    <recommendedName>
        <fullName evidence="4">Transposase Helix-turn-helix domain-containing protein</fullName>
    </recommendedName>
</protein>
<proteinExistence type="predicted"/>
<dbReference type="AlphaFoldDB" id="A0ABD1K204"/>